<feature type="region of interest" description="Disordered" evidence="1">
    <location>
        <begin position="1"/>
        <end position="58"/>
    </location>
</feature>
<evidence type="ECO:0000256" key="1">
    <source>
        <dbReference type="SAM" id="MobiDB-lite"/>
    </source>
</evidence>
<evidence type="ECO:0000313" key="3">
    <source>
        <dbReference type="EMBL" id="MCP2369636.1"/>
    </source>
</evidence>
<name>A0A9X2GY81_9MICO</name>
<dbReference type="AlphaFoldDB" id="A0A9X2GY81"/>
<dbReference type="InterPro" id="IPR007361">
    <property type="entry name" value="DUF427"/>
</dbReference>
<evidence type="ECO:0000259" key="2">
    <source>
        <dbReference type="Pfam" id="PF04248"/>
    </source>
</evidence>
<keyword evidence="4" id="KW-1185">Reference proteome</keyword>
<dbReference type="Pfam" id="PF04248">
    <property type="entry name" value="NTP_transf_9"/>
    <property type="match status" value="1"/>
</dbReference>
<protein>
    <submittedName>
        <fullName evidence="3">Uncharacterized protein (DUF427 family)</fullName>
    </submittedName>
</protein>
<dbReference type="PANTHER" id="PTHR43058">
    <property type="entry name" value="SLR0655 PROTEIN"/>
    <property type="match status" value="1"/>
</dbReference>
<sequence length="207" mass="21864">MARGRVETHPSRADAGRRHPFSAGISAGASTGLPAGFTTERGPRHPAPLPTDDGQESVWDYPRPPRVETVDAEVSITLDGQVVVQTYDVVRVLETSHPPVYYLPIAAFTAGSLLPAQGSSFCEFKGAARYYDLVAGARTAARAGWEYPSPAPGYEVLAGRIAVYAGLVDRCMVDGEVVVPQPGGFYGGWITSTVVGPFKGVPGSSGW</sequence>
<dbReference type="PANTHER" id="PTHR43058:SF1">
    <property type="entry name" value="DUF427 DOMAIN-CONTAINING PROTEIN"/>
    <property type="match status" value="1"/>
</dbReference>
<accession>A0A9X2GY81</accession>
<dbReference type="Proteomes" id="UP001139722">
    <property type="component" value="Unassembled WGS sequence"/>
</dbReference>
<gene>
    <name evidence="3" type="ORF">BJ978_000312</name>
</gene>
<reference evidence="3" key="1">
    <citation type="submission" date="2022-06" db="EMBL/GenBank/DDBJ databases">
        <title>Sequencing the genomes of 1000 actinobacteria strains.</title>
        <authorList>
            <person name="Klenk H.-P."/>
        </authorList>
    </citation>
    <scope>NUCLEOTIDE SEQUENCE</scope>
    <source>
        <strain evidence="3">DSM 22016</strain>
    </source>
</reference>
<evidence type="ECO:0000313" key="4">
    <source>
        <dbReference type="Proteomes" id="UP001139722"/>
    </source>
</evidence>
<dbReference type="InterPro" id="IPR038694">
    <property type="entry name" value="DUF427_sf"/>
</dbReference>
<feature type="compositionally biased region" description="Basic and acidic residues" evidence="1">
    <location>
        <begin position="1"/>
        <end position="17"/>
    </location>
</feature>
<proteinExistence type="predicted"/>
<dbReference type="EMBL" id="JAMZDY010000001">
    <property type="protein sequence ID" value="MCP2369636.1"/>
    <property type="molecule type" value="Genomic_DNA"/>
</dbReference>
<feature type="domain" description="DUF427" evidence="2">
    <location>
        <begin position="74"/>
        <end position="165"/>
    </location>
</feature>
<organism evidence="3 4">
    <name type="scientific">Agromyces terreus</name>
    <dbReference type="NCBI Taxonomy" id="424795"/>
    <lineage>
        <taxon>Bacteria</taxon>
        <taxon>Bacillati</taxon>
        <taxon>Actinomycetota</taxon>
        <taxon>Actinomycetes</taxon>
        <taxon>Micrococcales</taxon>
        <taxon>Microbacteriaceae</taxon>
        <taxon>Agromyces</taxon>
    </lineage>
</organism>
<dbReference type="OrthoDB" id="285364at2"/>
<comment type="caution">
    <text evidence="3">The sequence shown here is derived from an EMBL/GenBank/DDBJ whole genome shotgun (WGS) entry which is preliminary data.</text>
</comment>
<dbReference type="Gene3D" id="2.170.150.40">
    <property type="entry name" value="Domain of unknown function (DUF427)"/>
    <property type="match status" value="1"/>
</dbReference>